<gene>
    <name evidence="2" type="ORF">Taro_033351</name>
</gene>
<organism evidence="2 3">
    <name type="scientific">Colocasia esculenta</name>
    <name type="common">Wild taro</name>
    <name type="synonym">Arum esculentum</name>
    <dbReference type="NCBI Taxonomy" id="4460"/>
    <lineage>
        <taxon>Eukaryota</taxon>
        <taxon>Viridiplantae</taxon>
        <taxon>Streptophyta</taxon>
        <taxon>Embryophyta</taxon>
        <taxon>Tracheophyta</taxon>
        <taxon>Spermatophyta</taxon>
        <taxon>Magnoliopsida</taxon>
        <taxon>Liliopsida</taxon>
        <taxon>Araceae</taxon>
        <taxon>Aroideae</taxon>
        <taxon>Colocasieae</taxon>
        <taxon>Colocasia</taxon>
    </lineage>
</organism>
<feature type="compositionally biased region" description="Basic and acidic residues" evidence="1">
    <location>
        <begin position="77"/>
        <end position="86"/>
    </location>
</feature>
<evidence type="ECO:0000313" key="2">
    <source>
        <dbReference type="EMBL" id="MQM00617.1"/>
    </source>
</evidence>
<dbReference type="AlphaFoldDB" id="A0A843VZX9"/>
<sequence>MNVLICSICLRMSSISDSRLRSCSNSLRISSISESRLRASSVELDPSPVPYHVRRVSRLPPQRMRPDRSFPITETKASSKEMGVRI</sequence>
<accession>A0A843VZX9</accession>
<feature type="region of interest" description="Disordered" evidence="1">
    <location>
        <begin position="60"/>
        <end position="86"/>
    </location>
</feature>
<dbReference type="EMBL" id="NMUH01002540">
    <property type="protein sequence ID" value="MQM00617.1"/>
    <property type="molecule type" value="Genomic_DNA"/>
</dbReference>
<dbReference type="Proteomes" id="UP000652761">
    <property type="component" value="Unassembled WGS sequence"/>
</dbReference>
<evidence type="ECO:0000256" key="1">
    <source>
        <dbReference type="SAM" id="MobiDB-lite"/>
    </source>
</evidence>
<name>A0A843VZX9_COLES</name>
<reference evidence="2" key="1">
    <citation type="submission" date="2017-07" db="EMBL/GenBank/DDBJ databases">
        <title>Taro Niue Genome Assembly and Annotation.</title>
        <authorList>
            <person name="Atibalentja N."/>
            <person name="Keating K."/>
            <person name="Fields C.J."/>
        </authorList>
    </citation>
    <scope>NUCLEOTIDE SEQUENCE</scope>
    <source>
        <strain evidence="2">Niue_2</strain>
        <tissue evidence="2">Leaf</tissue>
    </source>
</reference>
<comment type="caution">
    <text evidence="2">The sequence shown here is derived from an EMBL/GenBank/DDBJ whole genome shotgun (WGS) entry which is preliminary data.</text>
</comment>
<proteinExistence type="predicted"/>
<protein>
    <submittedName>
        <fullName evidence="2">Uncharacterized protein</fullName>
    </submittedName>
</protein>
<keyword evidence="3" id="KW-1185">Reference proteome</keyword>
<evidence type="ECO:0000313" key="3">
    <source>
        <dbReference type="Proteomes" id="UP000652761"/>
    </source>
</evidence>